<dbReference type="Proteomes" id="UP000467700">
    <property type="component" value="Unassembled WGS sequence"/>
</dbReference>
<protein>
    <submittedName>
        <fullName evidence="2">Uncharacterized protein</fullName>
    </submittedName>
</protein>
<proteinExistence type="predicted"/>
<comment type="caution">
    <text evidence="2">The sequence shown here is derived from an EMBL/GenBank/DDBJ whole genome shotgun (WGS) entry which is preliminary data.</text>
</comment>
<evidence type="ECO:0000256" key="1">
    <source>
        <dbReference type="SAM" id="MobiDB-lite"/>
    </source>
</evidence>
<keyword evidence="3" id="KW-1185">Reference proteome</keyword>
<feature type="compositionally biased region" description="Pro residues" evidence="1">
    <location>
        <begin position="62"/>
        <end position="78"/>
    </location>
</feature>
<dbReference type="AlphaFoldDB" id="A0A8S0VRS3"/>
<reference evidence="2 3" key="1">
    <citation type="submission" date="2020-01" db="EMBL/GenBank/DDBJ databases">
        <authorList>
            <person name="Gupta K D."/>
        </authorList>
    </citation>
    <scope>NUCLEOTIDE SEQUENCE [LARGE SCALE GENOMIC DNA]</scope>
</reference>
<gene>
    <name evidence="2" type="ORF">AAE3_LOCUS6751</name>
</gene>
<name>A0A8S0VRS3_CYCAE</name>
<feature type="region of interest" description="Disordered" evidence="1">
    <location>
        <begin position="124"/>
        <end position="166"/>
    </location>
</feature>
<feature type="compositionally biased region" description="Pro residues" evidence="1">
    <location>
        <begin position="44"/>
        <end position="55"/>
    </location>
</feature>
<accession>A0A8S0VRS3</accession>
<feature type="region of interest" description="Disordered" evidence="1">
    <location>
        <begin position="38"/>
        <end position="81"/>
    </location>
</feature>
<dbReference type="EMBL" id="CACVBS010000045">
    <property type="protein sequence ID" value="CAA7264609.1"/>
    <property type="molecule type" value="Genomic_DNA"/>
</dbReference>
<evidence type="ECO:0000313" key="3">
    <source>
        <dbReference type="Proteomes" id="UP000467700"/>
    </source>
</evidence>
<evidence type="ECO:0000313" key="2">
    <source>
        <dbReference type="EMBL" id="CAA7264609.1"/>
    </source>
</evidence>
<sequence length="210" mass="22314">MVPVTYDPIVDHQRLGEQPRVGANINMFNDDLINPDLWEMADAPMPPQSPPPSASPPLELSPHPPISLPRPLSPPAPPSLLVESPGIMAPTQAVSLPSPVLPSASCGSGTGTSPGLLRPTRKLAPVPSNLPTVVPEADPHPLMSSKPRSRHSENIPTMPIVGGRHPVKPTAKAIAAKEQQEAAQRCKRALLQIKVPRSPVLDHLGLHNLD</sequence>
<organism evidence="2 3">
    <name type="scientific">Cyclocybe aegerita</name>
    <name type="common">Black poplar mushroom</name>
    <name type="synonym">Agrocybe aegerita</name>
    <dbReference type="NCBI Taxonomy" id="1973307"/>
    <lineage>
        <taxon>Eukaryota</taxon>
        <taxon>Fungi</taxon>
        <taxon>Dikarya</taxon>
        <taxon>Basidiomycota</taxon>
        <taxon>Agaricomycotina</taxon>
        <taxon>Agaricomycetes</taxon>
        <taxon>Agaricomycetidae</taxon>
        <taxon>Agaricales</taxon>
        <taxon>Agaricineae</taxon>
        <taxon>Bolbitiaceae</taxon>
        <taxon>Cyclocybe</taxon>
    </lineage>
</organism>